<dbReference type="SUPFAM" id="SSF55811">
    <property type="entry name" value="Nudix"/>
    <property type="match status" value="1"/>
</dbReference>
<dbReference type="InterPro" id="IPR020084">
    <property type="entry name" value="NUDIX_hydrolase_CS"/>
</dbReference>
<comment type="similarity">
    <text evidence="3">Belongs to the Nudix hydrolase family.</text>
</comment>
<dbReference type="PROSITE" id="PS51462">
    <property type="entry name" value="NUDIX"/>
    <property type="match status" value="1"/>
</dbReference>
<dbReference type="InterPro" id="IPR020476">
    <property type="entry name" value="Nudix_hydrolase"/>
</dbReference>
<dbReference type="PROSITE" id="PS00893">
    <property type="entry name" value="NUDIX_BOX"/>
    <property type="match status" value="1"/>
</dbReference>
<proteinExistence type="inferred from homology"/>
<feature type="domain" description="Nudix hydrolase" evidence="4">
    <location>
        <begin position="18"/>
        <end position="154"/>
    </location>
</feature>
<name>A0A0R1TXD3_9LACO</name>
<comment type="caution">
    <text evidence="5">The sequence shown here is derived from an EMBL/GenBank/DDBJ whole genome shotgun (WGS) entry which is preliminary data.</text>
</comment>
<evidence type="ECO:0000256" key="3">
    <source>
        <dbReference type="RuleBase" id="RU003476"/>
    </source>
</evidence>
<sequence length="158" mass="18185">MSVPEYVKQIRTKIGHDLLMLAGACVILENDRGQILLQQRSSGKWGLPGGLLEIGETLEETAIREVKEETGLVVTDLKQLHTFSGDFAHLKLANQDELYMVTTLYQVLAYHGKIIPDQDETLQLGFFSYDDLPDNFERNYLRYLDYYLTQQKRKDTLL</sequence>
<comment type="cofactor">
    <cofactor evidence="1">
        <name>Mg(2+)</name>
        <dbReference type="ChEBI" id="CHEBI:18420"/>
    </cofactor>
</comment>
<evidence type="ECO:0000313" key="6">
    <source>
        <dbReference type="Proteomes" id="UP000051324"/>
    </source>
</evidence>
<dbReference type="Proteomes" id="UP000051324">
    <property type="component" value="Unassembled WGS sequence"/>
</dbReference>
<accession>A0A0R1TXD3</accession>
<dbReference type="PATRIC" id="fig|1423724.4.peg.735"/>
<organism evidence="5 6">
    <name type="scientific">Ligilactobacillus apodemi DSM 16634 = JCM 16172</name>
    <dbReference type="NCBI Taxonomy" id="1423724"/>
    <lineage>
        <taxon>Bacteria</taxon>
        <taxon>Bacillati</taxon>
        <taxon>Bacillota</taxon>
        <taxon>Bacilli</taxon>
        <taxon>Lactobacillales</taxon>
        <taxon>Lactobacillaceae</taxon>
        <taxon>Ligilactobacillus</taxon>
    </lineage>
</organism>
<evidence type="ECO:0000256" key="2">
    <source>
        <dbReference type="ARBA" id="ARBA00022801"/>
    </source>
</evidence>
<protein>
    <recommendedName>
        <fullName evidence="4">Nudix hydrolase domain-containing protein</fullName>
    </recommendedName>
</protein>
<dbReference type="PRINTS" id="PR00502">
    <property type="entry name" value="NUDIXFAMILY"/>
</dbReference>
<keyword evidence="6" id="KW-1185">Reference proteome</keyword>
<reference evidence="5 6" key="1">
    <citation type="journal article" date="2015" name="Genome Announc.">
        <title>Expanding the biotechnology potential of lactobacilli through comparative genomics of 213 strains and associated genera.</title>
        <authorList>
            <person name="Sun Z."/>
            <person name="Harris H.M."/>
            <person name="McCann A."/>
            <person name="Guo C."/>
            <person name="Argimon S."/>
            <person name="Zhang W."/>
            <person name="Yang X."/>
            <person name="Jeffery I.B."/>
            <person name="Cooney J.C."/>
            <person name="Kagawa T.F."/>
            <person name="Liu W."/>
            <person name="Song Y."/>
            <person name="Salvetti E."/>
            <person name="Wrobel A."/>
            <person name="Rasinkangas P."/>
            <person name="Parkhill J."/>
            <person name="Rea M.C."/>
            <person name="O'Sullivan O."/>
            <person name="Ritari J."/>
            <person name="Douillard F.P."/>
            <person name="Paul Ross R."/>
            <person name="Yang R."/>
            <person name="Briner A.E."/>
            <person name="Felis G.E."/>
            <person name="de Vos W.M."/>
            <person name="Barrangou R."/>
            <person name="Klaenhammer T.R."/>
            <person name="Caufield P.W."/>
            <person name="Cui Y."/>
            <person name="Zhang H."/>
            <person name="O'Toole P.W."/>
        </authorList>
    </citation>
    <scope>NUCLEOTIDE SEQUENCE [LARGE SCALE GENOMIC DNA]</scope>
    <source>
        <strain evidence="5 6">DSM 16634</strain>
    </source>
</reference>
<dbReference type="EMBL" id="AZFT01000053">
    <property type="protein sequence ID" value="KRL83443.1"/>
    <property type="molecule type" value="Genomic_DNA"/>
</dbReference>
<dbReference type="CDD" id="cd04677">
    <property type="entry name" value="NUDIX_Hydrolase"/>
    <property type="match status" value="1"/>
</dbReference>
<dbReference type="PANTHER" id="PTHR43046:SF2">
    <property type="entry name" value="8-OXO-DGTP DIPHOSPHATASE-RELATED"/>
    <property type="match status" value="1"/>
</dbReference>
<dbReference type="Gene3D" id="3.90.79.10">
    <property type="entry name" value="Nucleoside Triphosphate Pyrophosphohydrolase"/>
    <property type="match status" value="1"/>
</dbReference>
<dbReference type="STRING" id="1423724.FC32_GL000697"/>
<dbReference type="InterPro" id="IPR015797">
    <property type="entry name" value="NUDIX_hydrolase-like_dom_sf"/>
</dbReference>
<dbReference type="eggNOG" id="COG1051">
    <property type="taxonomic scope" value="Bacteria"/>
</dbReference>
<dbReference type="InterPro" id="IPR000086">
    <property type="entry name" value="NUDIX_hydrolase_dom"/>
</dbReference>
<evidence type="ECO:0000313" key="5">
    <source>
        <dbReference type="EMBL" id="KRL83443.1"/>
    </source>
</evidence>
<dbReference type="PANTHER" id="PTHR43046">
    <property type="entry name" value="GDP-MANNOSE MANNOSYL HYDROLASE"/>
    <property type="match status" value="1"/>
</dbReference>
<dbReference type="Pfam" id="PF00293">
    <property type="entry name" value="NUDIX"/>
    <property type="match status" value="1"/>
</dbReference>
<evidence type="ECO:0000256" key="1">
    <source>
        <dbReference type="ARBA" id="ARBA00001946"/>
    </source>
</evidence>
<keyword evidence="2 3" id="KW-0378">Hydrolase</keyword>
<dbReference type="RefSeq" id="WP_025086562.1">
    <property type="nucleotide sequence ID" value="NZ_AZFT01000053.1"/>
</dbReference>
<dbReference type="OrthoDB" id="9787476at2"/>
<dbReference type="AlphaFoldDB" id="A0A0R1TXD3"/>
<evidence type="ECO:0000259" key="4">
    <source>
        <dbReference type="PROSITE" id="PS51462"/>
    </source>
</evidence>
<dbReference type="GO" id="GO:0016787">
    <property type="term" value="F:hydrolase activity"/>
    <property type="evidence" value="ECO:0007669"/>
    <property type="project" value="UniProtKB-KW"/>
</dbReference>
<gene>
    <name evidence="5" type="ORF">FC32_GL000697</name>
</gene>